<reference evidence="3" key="1">
    <citation type="submission" date="2021-03" db="EMBL/GenBank/DDBJ databases">
        <authorList>
            <person name="Tran Van P."/>
        </authorList>
    </citation>
    <scope>NUCLEOTIDE SEQUENCE</scope>
</reference>
<keyword evidence="4" id="KW-1185">Reference proteome</keyword>
<organism evidence="3 4">
    <name type="scientific">Timema podura</name>
    <name type="common">Walking stick</name>
    <dbReference type="NCBI Taxonomy" id="61482"/>
    <lineage>
        <taxon>Eukaryota</taxon>
        <taxon>Metazoa</taxon>
        <taxon>Ecdysozoa</taxon>
        <taxon>Arthropoda</taxon>
        <taxon>Hexapoda</taxon>
        <taxon>Insecta</taxon>
        <taxon>Pterygota</taxon>
        <taxon>Neoptera</taxon>
        <taxon>Polyneoptera</taxon>
        <taxon>Phasmatodea</taxon>
        <taxon>Timematodea</taxon>
        <taxon>Timematoidea</taxon>
        <taxon>Timematidae</taxon>
        <taxon>Timema</taxon>
    </lineage>
</organism>
<feature type="region of interest" description="Disordered" evidence="1">
    <location>
        <begin position="154"/>
        <end position="173"/>
    </location>
</feature>
<name>A0ABN7PIK9_TIMPD</name>
<gene>
    <name evidence="3" type="ORF">TPAB3V08_LOCUS12251</name>
</gene>
<dbReference type="Proteomes" id="UP001153148">
    <property type="component" value="Unassembled WGS sequence"/>
</dbReference>
<feature type="domain" description="C2H2-type" evidence="2">
    <location>
        <begin position="34"/>
        <end position="55"/>
    </location>
</feature>
<sequence>QVSSIMMRRQRTEDRPFGHCQNILSQYEQKEMVCPLCNKHFLGLAALQTHVASTHNVREGPDKKMKTYERSRKAMIASIATTTLGQVINHRHMCVWCKELHVDEESLQRHVESTHSSEGSDGQELQATTRQVLMWSCQAALNKRGVLAKLRLQGPPLLTSNPTTTISSNPPKN</sequence>
<dbReference type="EMBL" id="CAJPIN010041855">
    <property type="protein sequence ID" value="CAG2065307.1"/>
    <property type="molecule type" value="Genomic_DNA"/>
</dbReference>
<evidence type="ECO:0000313" key="3">
    <source>
        <dbReference type="EMBL" id="CAG2065307.1"/>
    </source>
</evidence>
<feature type="compositionally biased region" description="Low complexity" evidence="1">
    <location>
        <begin position="155"/>
        <end position="173"/>
    </location>
</feature>
<evidence type="ECO:0000313" key="4">
    <source>
        <dbReference type="Proteomes" id="UP001153148"/>
    </source>
</evidence>
<proteinExistence type="predicted"/>
<evidence type="ECO:0000256" key="1">
    <source>
        <dbReference type="SAM" id="MobiDB-lite"/>
    </source>
</evidence>
<accession>A0ABN7PIK9</accession>
<protein>
    <recommendedName>
        <fullName evidence="2">C2H2-type domain-containing protein</fullName>
    </recommendedName>
</protein>
<evidence type="ECO:0000259" key="2">
    <source>
        <dbReference type="PROSITE" id="PS00028"/>
    </source>
</evidence>
<comment type="caution">
    <text evidence="3">The sequence shown here is derived from an EMBL/GenBank/DDBJ whole genome shotgun (WGS) entry which is preliminary data.</text>
</comment>
<dbReference type="SMART" id="SM00355">
    <property type="entry name" value="ZnF_C2H2"/>
    <property type="match status" value="2"/>
</dbReference>
<dbReference type="Gene3D" id="3.30.160.60">
    <property type="entry name" value="Classic Zinc Finger"/>
    <property type="match status" value="1"/>
</dbReference>
<feature type="non-terminal residue" evidence="3">
    <location>
        <position position="1"/>
    </location>
</feature>
<dbReference type="PROSITE" id="PS00028">
    <property type="entry name" value="ZINC_FINGER_C2H2_1"/>
    <property type="match status" value="1"/>
</dbReference>
<dbReference type="InterPro" id="IPR013087">
    <property type="entry name" value="Znf_C2H2_type"/>
</dbReference>